<accession>A0A1F6N2B0</accession>
<evidence type="ECO:0000313" key="1">
    <source>
        <dbReference type="EMBL" id="OGH78136.1"/>
    </source>
</evidence>
<name>A0A1F6N2B0_9BACT</name>
<gene>
    <name evidence="1" type="ORF">A2983_03625</name>
</gene>
<proteinExistence type="predicted"/>
<comment type="caution">
    <text evidence="1">The sequence shown here is derived from an EMBL/GenBank/DDBJ whole genome shotgun (WGS) entry which is preliminary data.</text>
</comment>
<organism evidence="1 2">
    <name type="scientific">Candidatus Magasanikbacteria bacterium RIFCSPLOWO2_01_FULL_40_15</name>
    <dbReference type="NCBI Taxonomy" id="1798686"/>
    <lineage>
        <taxon>Bacteria</taxon>
        <taxon>Candidatus Magasanikiibacteriota</taxon>
    </lineage>
</organism>
<evidence type="ECO:0000313" key="2">
    <source>
        <dbReference type="Proteomes" id="UP000177040"/>
    </source>
</evidence>
<dbReference type="AlphaFoldDB" id="A0A1F6N2B0"/>
<protein>
    <submittedName>
        <fullName evidence="1">Uncharacterized protein</fullName>
    </submittedName>
</protein>
<reference evidence="1 2" key="1">
    <citation type="journal article" date="2016" name="Nat. Commun.">
        <title>Thousands of microbial genomes shed light on interconnected biogeochemical processes in an aquifer system.</title>
        <authorList>
            <person name="Anantharaman K."/>
            <person name="Brown C.T."/>
            <person name="Hug L.A."/>
            <person name="Sharon I."/>
            <person name="Castelle C.J."/>
            <person name="Probst A.J."/>
            <person name="Thomas B.C."/>
            <person name="Singh A."/>
            <person name="Wilkins M.J."/>
            <person name="Karaoz U."/>
            <person name="Brodie E.L."/>
            <person name="Williams K.H."/>
            <person name="Hubbard S.S."/>
            <person name="Banfield J.F."/>
        </authorList>
    </citation>
    <scope>NUCLEOTIDE SEQUENCE [LARGE SCALE GENOMIC DNA]</scope>
</reference>
<sequence>MNLVIVNQVVSKPITHRKKVGFFLHIWHRMQFHWYDTRDYINVKISQRQFKAGKAIKLNSLADLD</sequence>
<dbReference type="Proteomes" id="UP000177040">
    <property type="component" value="Unassembled WGS sequence"/>
</dbReference>
<dbReference type="EMBL" id="MFQH01000017">
    <property type="protein sequence ID" value="OGH78136.1"/>
    <property type="molecule type" value="Genomic_DNA"/>
</dbReference>